<feature type="region of interest" description="Disordered" evidence="8">
    <location>
        <begin position="956"/>
        <end position="977"/>
    </location>
</feature>
<evidence type="ECO:0000256" key="5">
    <source>
        <dbReference type="ARBA" id="ARBA00023136"/>
    </source>
</evidence>
<dbReference type="Pfam" id="PF13715">
    <property type="entry name" value="CarbopepD_reg_2"/>
    <property type="match status" value="1"/>
</dbReference>
<evidence type="ECO:0000256" key="7">
    <source>
        <dbReference type="PROSITE-ProRule" id="PRU01360"/>
    </source>
</evidence>
<evidence type="ECO:0000256" key="3">
    <source>
        <dbReference type="ARBA" id="ARBA00022452"/>
    </source>
</evidence>
<organism evidence="11">
    <name type="scientific">uncultured Cytophagales bacterium</name>
    <dbReference type="NCBI Taxonomy" id="158755"/>
    <lineage>
        <taxon>Bacteria</taxon>
        <taxon>Pseudomonadati</taxon>
        <taxon>Bacteroidota</taxon>
        <taxon>Sphingobacteriia</taxon>
        <taxon>Sphingobacteriales</taxon>
        <taxon>environmental samples</taxon>
    </lineage>
</organism>
<dbReference type="InterPro" id="IPR036942">
    <property type="entry name" value="Beta-barrel_TonB_sf"/>
</dbReference>
<dbReference type="InterPro" id="IPR023996">
    <property type="entry name" value="TonB-dep_OMP_SusC/RagA"/>
</dbReference>
<dbReference type="InterPro" id="IPR023997">
    <property type="entry name" value="TonB-dep_OMP_SusC/RagA_CS"/>
</dbReference>
<feature type="chain" id="PRO_5026849230" evidence="9">
    <location>
        <begin position="28"/>
        <end position="1068"/>
    </location>
</feature>
<name>A0A6J4HTI2_9SPHI</name>
<dbReference type="InterPro" id="IPR008969">
    <property type="entry name" value="CarboxyPept-like_regulatory"/>
</dbReference>
<dbReference type="SUPFAM" id="SSF49464">
    <property type="entry name" value="Carboxypeptidase regulatory domain-like"/>
    <property type="match status" value="1"/>
</dbReference>
<dbReference type="Gene3D" id="2.170.130.10">
    <property type="entry name" value="TonB-dependent receptor, plug domain"/>
    <property type="match status" value="1"/>
</dbReference>
<dbReference type="NCBIfam" id="TIGR04057">
    <property type="entry name" value="SusC_RagA_signa"/>
    <property type="match status" value="1"/>
</dbReference>
<dbReference type="AlphaFoldDB" id="A0A6J4HTI2"/>
<evidence type="ECO:0000256" key="2">
    <source>
        <dbReference type="ARBA" id="ARBA00022448"/>
    </source>
</evidence>
<feature type="signal peptide" evidence="9">
    <location>
        <begin position="1"/>
        <end position="27"/>
    </location>
</feature>
<keyword evidence="3 7" id="KW-1134">Transmembrane beta strand</keyword>
<sequence length="1068" mass="115592">MTSIYHATQRWAFGLLLGCLATYGADARTTASVLAANSLQGRYAAVQPAAQAAITVTGRVTDENGEGLPGVNVVLKGSTSGTVTNTDGAYSISVPDTEGILVFSFIGYITEEVPVGSRTTIDVLMVQDMLSLNEVVVVGYGTQQRKDVTGSIASITAADFKDMPISNVGQAIQGMMPGVQVQQSSGAPGASPAIRVRGIGSITASSAPLLVVDQQILGGLNDLSFINPNDIERIDVLKDASATAIYGARGSNGVILITTKRGKAGEPRVNLDVYTGFQNVTKKVDMLNTQEYVELAREAYANTPNLPVPAAVQALLDDPTLPYVDYQDLIFRTAPISSYQASVSGGTDKLSYLVSGNYLSQAGIIKTSEFKRYSLRANLDSQLSKRIKVGLSLNPSFNNERLAQTDGHWQNFGVINAALTALPFVQVYQADGVTYNSQQQYNNAQYGFPGVTNAVANLSGINDRQKTTRLLGNAYGELDIIEGLKYRASIGIDVQQQRRNYFQNSTVPYNGQLPPLPSNRIVGFARSQQNLNWLFNQTLNYTRTLGEVHNLNLLLGTEAQKNDFENTVMLANNFPNDVVTTLNAGTILPSNGGINVPAAGVPGAFASRSSFASYFARAGYNFKNKYLFDVSFRTDGSSRFAKNSRWASFPAAAIGWRLSEEEFIKNLKGINNLKVRASYGLTGNAALTSDYGSFAQLAQANYNMNNTVVLGLRPFLPANAGLTWEKSQQADVGLELGLLNDRIFFTADAYNRITRDLLLNIAVPALTGYTSALRNIGKVRNRGMEFGLNTRNLTGAFEWSTNANLSFNRNKVLALGPAGDPIFGDVSGVIGQGTITQIGQPLGSFYGFRQTGIFQDQPQIDAYPRYNNPQPRPGDRIFEDVSGDGRITNADRTTIGNNQPDFTYALTNNFAYKGFDLAVMLQGVQGAEILNFTRRFYGNLTPNYNQLADVKGRWRSAEQPGDGMTPRAASNGTGQNNAVNSGWVENGSYLNVRNVTLGYKLPEALVGKAKIKSARVYAGVQNAYIFTKYKFFNPEVSAYENADPLTIGVDYGSFPQARTFNVGVQVGL</sequence>
<evidence type="ECO:0000313" key="11">
    <source>
        <dbReference type="EMBL" id="CAA9233042.1"/>
    </source>
</evidence>
<keyword evidence="5 7" id="KW-0472">Membrane</keyword>
<gene>
    <name evidence="11" type="ORF">AVDCRST_MAG56-1011</name>
</gene>
<evidence type="ECO:0000256" key="1">
    <source>
        <dbReference type="ARBA" id="ARBA00004571"/>
    </source>
</evidence>
<feature type="compositionally biased region" description="Polar residues" evidence="8">
    <location>
        <begin position="968"/>
        <end position="977"/>
    </location>
</feature>
<evidence type="ECO:0000256" key="4">
    <source>
        <dbReference type="ARBA" id="ARBA00022692"/>
    </source>
</evidence>
<keyword evidence="9" id="KW-0732">Signal</keyword>
<protein>
    <submittedName>
        <fullName evidence="11">Outer membrane TonB-dependent transporter, utilization system for glycans and polysaccharides (PUL), SusC family</fullName>
    </submittedName>
</protein>
<keyword evidence="6 7" id="KW-0998">Cell outer membrane</keyword>
<dbReference type="InterPro" id="IPR012910">
    <property type="entry name" value="Plug_dom"/>
</dbReference>
<dbReference type="EMBL" id="CADCTQ010000098">
    <property type="protein sequence ID" value="CAA9233042.1"/>
    <property type="molecule type" value="Genomic_DNA"/>
</dbReference>
<keyword evidence="4 7" id="KW-0812">Transmembrane</keyword>
<evidence type="ECO:0000259" key="10">
    <source>
        <dbReference type="Pfam" id="PF07715"/>
    </source>
</evidence>
<evidence type="ECO:0000256" key="6">
    <source>
        <dbReference type="ARBA" id="ARBA00023237"/>
    </source>
</evidence>
<dbReference type="Gene3D" id="2.60.40.1120">
    <property type="entry name" value="Carboxypeptidase-like, regulatory domain"/>
    <property type="match status" value="1"/>
</dbReference>
<keyword evidence="2 7" id="KW-0813">Transport</keyword>
<proteinExistence type="inferred from homology"/>
<dbReference type="Pfam" id="PF07715">
    <property type="entry name" value="Plug"/>
    <property type="match status" value="1"/>
</dbReference>
<evidence type="ECO:0000256" key="9">
    <source>
        <dbReference type="SAM" id="SignalP"/>
    </source>
</evidence>
<dbReference type="InterPro" id="IPR039426">
    <property type="entry name" value="TonB-dep_rcpt-like"/>
</dbReference>
<reference evidence="11" key="1">
    <citation type="submission" date="2020-02" db="EMBL/GenBank/DDBJ databases">
        <authorList>
            <person name="Meier V. D."/>
        </authorList>
    </citation>
    <scope>NUCLEOTIDE SEQUENCE</scope>
    <source>
        <strain evidence="11">AVDCRST_MAG56</strain>
    </source>
</reference>
<comment type="subcellular location">
    <subcellularLocation>
        <location evidence="1 7">Cell outer membrane</location>
        <topology evidence="1 7">Multi-pass membrane protein</topology>
    </subcellularLocation>
</comment>
<accession>A0A6J4HTI2</accession>
<dbReference type="SUPFAM" id="SSF56935">
    <property type="entry name" value="Porins"/>
    <property type="match status" value="1"/>
</dbReference>
<dbReference type="GO" id="GO:0009279">
    <property type="term" value="C:cell outer membrane"/>
    <property type="evidence" value="ECO:0007669"/>
    <property type="project" value="UniProtKB-SubCell"/>
</dbReference>
<comment type="similarity">
    <text evidence="7">Belongs to the TonB-dependent receptor family.</text>
</comment>
<feature type="domain" description="TonB-dependent receptor plug" evidence="10">
    <location>
        <begin position="145"/>
        <end position="254"/>
    </location>
</feature>
<dbReference type="NCBIfam" id="TIGR04056">
    <property type="entry name" value="OMP_RagA_SusC"/>
    <property type="match status" value="1"/>
</dbReference>
<dbReference type="Gene3D" id="2.40.170.20">
    <property type="entry name" value="TonB-dependent receptor, beta-barrel domain"/>
    <property type="match status" value="1"/>
</dbReference>
<evidence type="ECO:0000256" key="8">
    <source>
        <dbReference type="SAM" id="MobiDB-lite"/>
    </source>
</evidence>
<dbReference type="PROSITE" id="PS52016">
    <property type="entry name" value="TONB_DEPENDENT_REC_3"/>
    <property type="match status" value="1"/>
</dbReference>
<dbReference type="InterPro" id="IPR037066">
    <property type="entry name" value="Plug_dom_sf"/>
</dbReference>